<accession>A0A819MYP5</accession>
<evidence type="ECO:0000313" key="6">
    <source>
        <dbReference type="Proteomes" id="UP000663844"/>
    </source>
</evidence>
<dbReference type="Pfam" id="PF01436">
    <property type="entry name" value="NHL"/>
    <property type="match status" value="4"/>
</dbReference>
<dbReference type="Proteomes" id="UP000663845">
    <property type="component" value="Unassembled WGS sequence"/>
</dbReference>
<gene>
    <name evidence="4" type="ORF">JYZ213_LOCUS31014</name>
    <name evidence="5" type="ORF">OXD698_LOCUS28830</name>
</gene>
<feature type="repeat" description="NHL" evidence="2">
    <location>
        <begin position="594"/>
        <end position="630"/>
    </location>
</feature>
<proteinExistence type="predicted"/>
<dbReference type="SUPFAM" id="SSF101898">
    <property type="entry name" value="NHL repeat"/>
    <property type="match status" value="1"/>
</dbReference>
<dbReference type="CDD" id="cd05819">
    <property type="entry name" value="NHL"/>
    <property type="match status" value="2"/>
</dbReference>
<dbReference type="GO" id="GO:0061630">
    <property type="term" value="F:ubiquitin protein ligase activity"/>
    <property type="evidence" value="ECO:0007669"/>
    <property type="project" value="TreeGrafter"/>
</dbReference>
<dbReference type="InterPro" id="IPR001258">
    <property type="entry name" value="NHL_repeat"/>
</dbReference>
<dbReference type="InterPro" id="IPR011042">
    <property type="entry name" value="6-blade_b-propeller_TolB-like"/>
</dbReference>
<dbReference type="AlphaFoldDB" id="A0A819MYP5"/>
<dbReference type="GO" id="GO:0000209">
    <property type="term" value="P:protein polyubiquitination"/>
    <property type="evidence" value="ECO:0007669"/>
    <property type="project" value="TreeGrafter"/>
</dbReference>
<feature type="repeat" description="NHL" evidence="2">
    <location>
        <begin position="361"/>
        <end position="397"/>
    </location>
</feature>
<organism evidence="5 6">
    <name type="scientific">Adineta steineri</name>
    <dbReference type="NCBI Taxonomy" id="433720"/>
    <lineage>
        <taxon>Eukaryota</taxon>
        <taxon>Metazoa</taxon>
        <taxon>Spiralia</taxon>
        <taxon>Gnathifera</taxon>
        <taxon>Rotifera</taxon>
        <taxon>Eurotatoria</taxon>
        <taxon>Bdelloidea</taxon>
        <taxon>Adinetida</taxon>
        <taxon>Adinetidae</taxon>
        <taxon>Adineta</taxon>
    </lineage>
</organism>
<evidence type="ECO:0000256" key="2">
    <source>
        <dbReference type="PROSITE-ProRule" id="PRU00504"/>
    </source>
</evidence>
<dbReference type="PROSITE" id="PS51125">
    <property type="entry name" value="NHL"/>
    <property type="match status" value="4"/>
</dbReference>
<dbReference type="EMBL" id="CAJNOG010000511">
    <property type="protein sequence ID" value="CAF1277017.1"/>
    <property type="molecule type" value="Genomic_DNA"/>
</dbReference>
<evidence type="ECO:0000313" key="4">
    <source>
        <dbReference type="EMBL" id="CAF1277017.1"/>
    </source>
</evidence>
<name>A0A819MYP5_9BILA</name>
<dbReference type="SUPFAM" id="SSF63829">
    <property type="entry name" value="Calcium-dependent phosphotriesterase"/>
    <property type="match status" value="2"/>
</dbReference>
<dbReference type="Proteomes" id="UP000663844">
    <property type="component" value="Unassembled WGS sequence"/>
</dbReference>
<dbReference type="EMBL" id="CAJOAZ010003159">
    <property type="protein sequence ID" value="CAF3988928.1"/>
    <property type="molecule type" value="Genomic_DNA"/>
</dbReference>
<comment type="caution">
    <text evidence="5">The sequence shown here is derived from an EMBL/GenBank/DDBJ whole genome shotgun (WGS) entry which is preliminary data.</text>
</comment>
<feature type="compositionally biased region" description="Polar residues" evidence="3">
    <location>
        <begin position="1"/>
        <end position="15"/>
    </location>
</feature>
<protein>
    <submittedName>
        <fullName evidence="5">Uncharacterized protein</fullName>
    </submittedName>
</protein>
<dbReference type="Gene3D" id="2.40.10.500">
    <property type="match status" value="2"/>
</dbReference>
<dbReference type="Gene3D" id="2.120.10.30">
    <property type="entry name" value="TolB, C-terminal domain"/>
    <property type="match status" value="3"/>
</dbReference>
<feature type="repeat" description="NHL" evidence="2">
    <location>
        <begin position="693"/>
        <end position="731"/>
    </location>
</feature>
<sequence>MSTVYIPSGKSTTSDHSNDIGDYPTDVGDYPIGVDEHSSDIGNHSIDIGAAILNPPGNAQQVQEAATVASPNLPDNAQRVQEAATVAISNLPGNVQRVREVITVAGGHEQGDASNQLYCPSGFYISDNQTILIADQGNHRIVEWSLNAPNGRVVAGGQGRGNDLNQLNSPTDVIVDKNTNTLIICDAHNDRVVRWPRQDGTSGEPIIRNIACWGLTMDHKGFLYVSDRKKGEVRRYKMMQTNGMVAAVDNGTVVAGSRERGPGLNQLDFPTYLFVDQEQSVYVSDSSNHRVMKWANDAIEGRVVAGGQGDGNARTQLSNPQGVFIDSRREVYVVDQGNHRIMRWIEGINEGSIIGGGNGLGNGANQLHSPKGLSFDQHGRFYVVDCENHRVQRFSIEASCTDEVSMNINQNSAERATTTDQRNSYAVNLDTPPNARCKQNEDTVAGGNGAGEATNQLYRPQGIFVDDDQRVIVADFGNHRIIQWKIYGVNGQVLAGGNERGSGLHQLHEPTDVVVDKETNSLIIADGGNRRVVRWSRCSRTTQGEILIDDIECWGLAMDVYGYLYVSDTEKHEVRRYRLGEKHGTPVAGGNGQGAAFNQLNKPRYIFVDQQQNIYVADTCNHRVMKWNKDAEEGIVVAGSQGEGNTLTQLSYPKGLVVDRFGTLYVADSSNHRVMRWIPGAEPQVTVIVGENEREAGANQFANPAGLSLNRHEDLYVVEYGNHRVQRFSDE</sequence>
<feature type="region of interest" description="Disordered" evidence="3">
    <location>
        <begin position="1"/>
        <end position="20"/>
    </location>
</feature>
<keyword evidence="1" id="KW-0677">Repeat</keyword>
<evidence type="ECO:0000256" key="1">
    <source>
        <dbReference type="ARBA" id="ARBA00022737"/>
    </source>
</evidence>
<evidence type="ECO:0000256" key="3">
    <source>
        <dbReference type="SAM" id="MobiDB-lite"/>
    </source>
</evidence>
<dbReference type="GO" id="GO:0008270">
    <property type="term" value="F:zinc ion binding"/>
    <property type="evidence" value="ECO:0007669"/>
    <property type="project" value="UniProtKB-KW"/>
</dbReference>
<dbReference type="InterPro" id="IPR050952">
    <property type="entry name" value="TRIM-NHL_E3_ligases"/>
</dbReference>
<evidence type="ECO:0000313" key="5">
    <source>
        <dbReference type="EMBL" id="CAF3988928.1"/>
    </source>
</evidence>
<dbReference type="GO" id="GO:0043161">
    <property type="term" value="P:proteasome-mediated ubiquitin-dependent protein catabolic process"/>
    <property type="evidence" value="ECO:0007669"/>
    <property type="project" value="TreeGrafter"/>
</dbReference>
<feature type="repeat" description="NHL" evidence="2">
    <location>
        <begin position="451"/>
        <end position="490"/>
    </location>
</feature>
<dbReference type="PANTHER" id="PTHR24104:SF25">
    <property type="entry name" value="PROTEIN LIN-41"/>
    <property type="match status" value="1"/>
</dbReference>
<dbReference type="PANTHER" id="PTHR24104">
    <property type="entry name" value="E3 UBIQUITIN-PROTEIN LIGASE NHLRC1-RELATED"/>
    <property type="match status" value="1"/>
</dbReference>
<reference evidence="5" key="1">
    <citation type="submission" date="2021-02" db="EMBL/GenBank/DDBJ databases">
        <authorList>
            <person name="Nowell W R."/>
        </authorList>
    </citation>
    <scope>NUCLEOTIDE SEQUENCE</scope>
</reference>